<dbReference type="GO" id="GO:0003690">
    <property type="term" value="F:double-stranded DNA binding"/>
    <property type="evidence" value="ECO:0007669"/>
    <property type="project" value="UniProtKB-UniRule"/>
</dbReference>
<evidence type="ECO:0000313" key="12">
    <source>
        <dbReference type="Proteomes" id="UP000023561"/>
    </source>
</evidence>
<comment type="similarity">
    <text evidence="8">Belongs to the RacA family.</text>
</comment>
<dbReference type="Proteomes" id="UP000023561">
    <property type="component" value="Unassembled WGS sequence"/>
</dbReference>
<evidence type="ECO:0000313" key="11">
    <source>
        <dbReference type="EMBL" id="GAJ41037.1"/>
    </source>
</evidence>
<evidence type="ECO:0000256" key="4">
    <source>
        <dbReference type="ARBA" id="ARBA00022969"/>
    </source>
</evidence>
<sequence length="172" mass="20059">MELKTSSVAARLGVSPKTIQRWVRKYNVPYRKNESGHYVFDAEAIALLERIKFEQSATLEADARREQNEKPQNNEFSADALFQAYVEPHLDQFASRLQKIENKLDQKADDIVSVQLLHHRREIEELVTHLRSLEQRIARLEERTNKEQASKTENAAQKKKRRGLSRIMSLFA</sequence>
<dbReference type="RefSeq" id="WP_042411025.1">
    <property type="nucleotide sequence ID" value="NZ_BAWO01000056.1"/>
</dbReference>
<gene>
    <name evidence="8 11" type="primary">racA</name>
    <name evidence="11" type="ORF">GCA01S_056_00230</name>
</gene>
<name>A0A023DIF6_9BACL</name>
<dbReference type="GO" id="GO:0007059">
    <property type="term" value="P:chromosome segregation"/>
    <property type="evidence" value="ECO:0007669"/>
    <property type="project" value="UniProtKB-UniRule"/>
</dbReference>
<feature type="domain" description="HTH merR-type" evidence="10">
    <location>
        <begin position="5"/>
        <end position="52"/>
    </location>
</feature>
<dbReference type="CDD" id="cd04762">
    <property type="entry name" value="HTH_MerR-trunc"/>
    <property type="match status" value="1"/>
</dbReference>
<keyword evidence="7 8" id="KW-0131">Cell cycle</keyword>
<organism evidence="11 12">
    <name type="scientific">Parageobacillus caldoxylosilyticus NBRC 107762</name>
    <dbReference type="NCBI Taxonomy" id="1220594"/>
    <lineage>
        <taxon>Bacteria</taxon>
        <taxon>Bacillati</taxon>
        <taxon>Bacillota</taxon>
        <taxon>Bacilli</taxon>
        <taxon>Bacillales</taxon>
        <taxon>Anoxybacillaceae</taxon>
        <taxon>Saccharococcus</taxon>
    </lineage>
</organism>
<dbReference type="GO" id="GO:0006355">
    <property type="term" value="P:regulation of DNA-templated transcription"/>
    <property type="evidence" value="ECO:0007669"/>
    <property type="project" value="InterPro"/>
</dbReference>
<evidence type="ECO:0000256" key="1">
    <source>
        <dbReference type="ARBA" id="ARBA00022490"/>
    </source>
</evidence>
<feature type="DNA-binding region" description="H-T-H motif" evidence="8">
    <location>
        <begin position="5"/>
        <end position="25"/>
    </location>
</feature>
<keyword evidence="12" id="KW-1185">Reference proteome</keyword>
<dbReference type="InterPro" id="IPR000551">
    <property type="entry name" value="MerR-type_HTH_dom"/>
</dbReference>
<evidence type="ECO:0000256" key="5">
    <source>
        <dbReference type="ARBA" id="ARBA00023054"/>
    </source>
</evidence>
<dbReference type="AlphaFoldDB" id="A0A023DIF6"/>
<evidence type="ECO:0000256" key="3">
    <source>
        <dbReference type="ARBA" id="ARBA00022829"/>
    </source>
</evidence>
<evidence type="ECO:0000256" key="9">
    <source>
        <dbReference type="SAM" id="MobiDB-lite"/>
    </source>
</evidence>
<comment type="caution">
    <text evidence="11">The sequence shown here is derived from an EMBL/GenBank/DDBJ whole genome shotgun (WGS) entry which is preliminary data.</text>
</comment>
<accession>A0A023DIF6</accession>
<keyword evidence="3 8" id="KW-0159">Chromosome partition</keyword>
<comment type="function">
    <text evidence="8">Required for the formation of axial filaments and for anchoring the origin regions at the cell poles in sporulating cells, thus ensuring proper chromosome segregation in the prespore. Binds in a dispersed manner throughout the chromosome but preferentially to sites clustered in the origin portion of the chromosome, causing condensation of the chromosome and its remodeling into an elongated, anchored structure.</text>
</comment>
<dbReference type="Gene3D" id="1.10.1660.10">
    <property type="match status" value="1"/>
</dbReference>
<evidence type="ECO:0000256" key="6">
    <source>
        <dbReference type="ARBA" id="ARBA00023125"/>
    </source>
</evidence>
<evidence type="ECO:0000256" key="2">
    <source>
        <dbReference type="ARBA" id="ARBA00022618"/>
    </source>
</evidence>
<dbReference type="EMBL" id="BAWO01000056">
    <property type="protein sequence ID" value="GAJ41037.1"/>
    <property type="molecule type" value="Genomic_DNA"/>
</dbReference>
<dbReference type="OrthoDB" id="2991292at2"/>
<comment type="subcellular location">
    <subcellularLocation>
        <location evidence="8">Cytoplasm</location>
    </subcellularLocation>
    <text evidence="8">Localizes to cell poles and nucleoid.</text>
</comment>
<keyword evidence="2 8" id="KW-0132">Cell division</keyword>
<evidence type="ECO:0000259" key="10">
    <source>
        <dbReference type="Pfam" id="PF13411"/>
    </source>
</evidence>
<dbReference type="GO" id="GO:0008356">
    <property type="term" value="P:asymmetric cell division"/>
    <property type="evidence" value="ECO:0007669"/>
    <property type="project" value="UniProtKB-UniRule"/>
</dbReference>
<keyword evidence="6 8" id="KW-0238">DNA-binding</keyword>
<dbReference type="SUPFAM" id="SSF46955">
    <property type="entry name" value="Putative DNA-binding domain"/>
    <property type="match status" value="1"/>
</dbReference>
<protein>
    <recommendedName>
        <fullName evidence="8">Chromosome-anchoring protein RacA</fullName>
    </recommendedName>
</protein>
<keyword evidence="5 8" id="KW-0175">Coiled coil</keyword>
<reference evidence="11 12" key="1">
    <citation type="submission" date="2014-04" db="EMBL/GenBank/DDBJ databases">
        <title>Whole genome shotgun sequence of Geobacillus caldoxylosilyticus NBRC 107762.</title>
        <authorList>
            <person name="Hosoyama A."/>
            <person name="Hosoyama Y."/>
            <person name="Katano-Makiyama Y."/>
            <person name="Tsuchikane K."/>
            <person name="Ohji S."/>
            <person name="Ichikawa N."/>
            <person name="Yamazoe A."/>
            <person name="Fujita N."/>
        </authorList>
    </citation>
    <scope>NUCLEOTIDE SEQUENCE [LARGE SCALE GENOMIC DNA]</scope>
    <source>
        <strain evidence="11 12">NBRC 107762</strain>
    </source>
</reference>
<dbReference type="GO" id="GO:0030435">
    <property type="term" value="P:sporulation resulting in formation of a cellular spore"/>
    <property type="evidence" value="ECO:0007669"/>
    <property type="project" value="UniProtKB-UniRule"/>
</dbReference>
<dbReference type="GO" id="GO:0005737">
    <property type="term" value="C:cytoplasm"/>
    <property type="evidence" value="ECO:0007669"/>
    <property type="project" value="UniProtKB-SubCell"/>
</dbReference>
<dbReference type="GO" id="GO:0030261">
    <property type="term" value="P:chromosome condensation"/>
    <property type="evidence" value="ECO:0007669"/>
    <property type="project" value="UniProtKB-UniRule"/>
</dbReference>
<dbReference type="InterPro" id="IPR023522">
    <property type="entry name" value="Chrosome_anchoring_RacA"/>
</dbReference>
<keyword evidence="1 8" id="KW-0963">Cytoplasm</keyword>
<dbReference type="Pfam" id="PF13411">
    <property type="entry name" value="MerR_1"/>
    <property type="match status" value="1"/>
</dbReference>
<feature type="region of interest" description="Disordered" evidence="9">
    <location>
        <begin position="143"/>
        <end position="172"/>
    </location>
</feature>
<dbReference type="HAMAP" id="MF_01170">
    <property type="entry name" value="RacA"/>
    <property type="match status" value="1"/>
</dbReference>
<evidence type="ECO:0000256" key="8">
    <source>
        <dbReference type="HAMAP-Rule" id="MF_01170"/>
    </source>
</evidence>
<proteinExistence type="inferred from homology"/>
<keyword evidence="4 8" id="KW-0749">Sporulation</keyword>
<dbReference type="InterPro" id="IPR009061">
    <property type="entry name" value="DNA-bd_dom_put_sf"/>
</dbReference>
<evidence type="ECO:0000256" key="7">
    <source>
        <dbReference type="ARBA" id="ARBA00023306"/>
    </source>
</evidence>